<dbReference type="EMBL" id="JAUTXU010000191">
    <property type="protein sequence ID" value="KAK3699952.1"/>
    <property type="molecule type" value="Genomic_DNA"/>
</dbReference>
<reference evidence="1" key="1">
    <citation type="submission" date="2023-07" db="EMBL/GenBank/DDBJ databases">
        <title>Black Yeasts Isolated from many extreme environments.</title>
        <authorList>
            <person name="Coleine C."/>
            <person name="Stajich J.E."/>
            <person name="Selbmann L."/>
        </authorList>
    </citation>
    <scope>NUCLEOTIDE SEQUENCE</scope>
    <source>
        <strain evidence="1">CCFEE 5714</strain>
    </source>
</reference>
<accession>A0ACC3MQ14</accession>
<gene>
    <name evidence="1" type="ORF">LTR37_016196</name>
</gene>
<evidence type="ECO:0000313" key="1">
    <source>
        <dbReference type="EMBL" id="KAK3699952.1"/>
    </source>
</evidence>
<keyword evidence="2" id="KW-1185">Reference proteome</keyword>
<organism evidence="1 2">
    <name type="scientific">Vermiconidia calcicola</name>
    <dbReference type="NCBI Taxonomy" id="1690605"/>
    <lineage>
        <taxon>Eukaryota</taxon>
        <taxon>Fungi</taxon>
        <taxon>Dikarya</taxon>
        <taxon>Ascomycota</taxon>
        <taxon>Pezizomycotina</taxon>
        <taxon>Dothideomycetes</taxon>
        <taxon>Dothideomycetidae</taxon>
        <taxon>Mycosphaerellales</taxon>
        <taxon>Extremaceae</taxon>
        <taxon>Vermiconidia</taxon>
    </lineage>
</organism>
<evidence type="ECO:0000313" key="2">
    <source>
        <dbReference type="Proteomes" id="UP001281147"/>
    </source>
</evidence>
<proteinExistence type="predicted"/>
<name>A0ACC3MQ14_9PEZI</name>
<comment type="caution">
    <text evidence="1">The sequence shown here is derived from an EMBL/GenBank/DDBJ whole genome shotgun (WGS) entry which is preliminary data.</text>
</comment>
<dbReference type="Proteomes" id="UP001281147">
    <property type="component" value="Unassembled WGS sequence"/>
</dbReference>
<sequence length="234" mass="26097">MAPSGNLDTWLAPPAGTKRKRAGPDYADSASEKENVPDEDAPPAKRKSSMMIGKAEPRKTGVDTKEAKKLFTETIKAIDKRTAELDKSVKTMSSNSRAITTASYASSVYKHVSAAREQAAIDRILAYKPVLSMADASHTDLDATTKMCGTTNDRNQPVLKALDELLIPLIEQRAAPHIQAETLSPVPPRWTEQDAEVGILKTGRPNKQQVNQMYRQKLEWEKERREARRQRRTE</sequence>
<protein>
    <submittedName>
        <fullName evidence="1">Uncharacterized protein</fullName>
    </submittedName>
</protein>